<dbReference type="AlphaFoldDB" id="V5GXE8"/>
<keyword evidence="1" id="KW-0677">Repeat</keyword>
<accession>V5GXE8</accession>
<evidence type="ECO:0000256" key="2">
    <source>
        <dbReference type="ARBA" id="ARBA00022803"/>
    </source>
</evidence>
<dbReference type="InterPro" id="IPR039663">
    <property type="entry name" value="AIP/AIPL1/TTC9"/>
</dbReference>
<dbReference type="Gene3D" id="1.25.40.10">
    <property type="entry name" value="Tetratricopeptide repeat domain"/>
    <property type="match status" value="1"/>
</dbReference>
<organism evidence="3">
    <name type="scientific">Ixodes ricinus</name>
    <name type="common">Common tick</name>
    <name type="synonym">Acarus ricinus</name>
    <dbReference type="NCBI Taxonomy" id="34613"/>
    <lineage>
        <taxon>Eukaryota</taxon>
        <taxon>Metazoa</taxon>
        <taxon>Ecdysozoa</taxon>
        <taxon>Arthropoda</taxon>
        <taxon>Chelicerata</taxon>
        <taxon>Arachnida</taxon>
        <taxon>Acari</taxon>
        <taxon>Parasitiformes</taxon>
        <taxon>Ixodida</taxon>
        <taxon>Ixodoidea</taxon>
        <taxon>Ixodidae</taxon>
        <taxon>Ixodinae</taxon>
        <taxon>Ixodes</taxon>
    </lineage>
</organism>
<dbReference type="GO" id="GO:0016853">
    <property type="term" value="F:isomerase activity"/>
    <property type="evidence" value="ECO:0007669"/>
    <property type="project" value="UniProtKB-KW"/>
</dbReference>
<keyword evidence="2" id="KW-0802">TPR repeat</keyword>
<sequence length="189" mass="22041">ENMAECEQESGSNSSTKMTMIEKVEQARQYKKEGNELYKENRPRQALGKYHRCLLYIKAVEEGKRLPMMPEPREVLPIQLKDEVMRMRADCYNNLAACLLQMPQCDHRKVITYCDLALAVDPRNVKAQYRKAVAHYNLGNYDLAAGILADAKKLLKHPDANINRYLELCAEKEKQYNKECKKLYEKMFD</sequence>
<dbReference type="InterPro" id="IPR011990">
    <property type="entry name" value="TPR-like_helical_dom_sf"/>
</dbReference>
<evidence type="ECO:0000256" key="1">
    <source>
        <dbReference type="ARBA" id="ARBA00022737"/>
    </source>
</evidence>
<dbReference type="PANTHER" id="PTHR11242">
    <property type="entry name" value="ARYL HYDROCARBON RECEPTOR INTERACTING PROTEIN RELATED"/>
    <property type="match status" value="1"/>
</dbReference>
<feature type="non-terminal residue" evidence="3">
    <location>
        <position position="1"/>
    </location>
</feature>
<dbReference type="PANTHER" id="PTHR11242:SF18">
    <property type="entry name" value="PEPTIDYLPROLYL ISOMERASE"/>
    <property type="match status" value="1"/>
</dbReference>
<reference evidence="3" key="1">
    <citation type="journal article" date="2015" name="Sci. Rep.">
        <title>Tissue- and time-dependent transcription in Ixodes ricinus salivary glands and midguts when blood feeding on the vertebrate host.</title>
        <authorList>
            <person name="Kotsyfakis M."/>
            <person name="Schwarz A."/>
            <person name="Erhart J."/>
            <person name="Ribeiro J.M."/>
        </authorList>
    </citation>
    <scope>NUCLEOTIDE SEQUENCE</scope>
    <source>
        <tissue evidence="3">Salivary gland and midgut</tissue>
    </source>
</reference>
<proteinExistence type="evidence at transcript level"/>
<protein>
    <submittedName>
        <fullName evidence="3">Putative fkbp-type peptidyl-prolyl cis-trans isomerase</fullName>
    </submittedName>
</protein>
<dbReference type="SUPFAM" id="SSF48452">
    <property type="entry name" value="TPR-like"/>
    <property type="match status" value="1"/>
</dbReference>
<dbReference type="SMART" id="SM00028">
    <property type="entry name" value="TPR"/>
    <property type="match status" value="3"/>
</dbReference>
<keyword evidence="3" id="KW-0413">Isomerase</keyword>
<evidence type="ECO:0000313" key="3">
    <source>
        <dbReference type="EMBL" id="JAB75160.1"/>
    </source>
</evidence>
<dbReference type="EMBL" id="GANP01009308">
    <property type="protein sequence ID" value="JAB75160.1"/>
    <property type="molecule type" value="mRNA"/>
</dbReference>
<dbReference type="InterPro" id="IPR019734">
    <property type="entry name" value="TPR_rpt"/>
</dbReference>
<name>V5GXE8_IXORI</name>